<dbReference type="PROSITE" id="PS50305">
    <property type="entry name" value="SIRTUIN"/>
    <property type="match status" value="1"/>
</dbReference>
<comment type="caution">
    <text evidence="6">The sequence shown here is derived from an EMBL/GenBank/DDBJ whole genome shotgun (WGS) entry which is preliminary data.</text>
</comment>
<dbReference type="PANTHER" id="PTHR11085">
    <property type="entry name" value="NAD-DEPENDENT PROTEIN DEACYLASE SIRTUIN-5, MITOCHONDRIAL-RELATED"/>
    <property type="match status" value="1"/>
</dbReference>
<dbReference type="AlphaFoldDB" id="A0A8J3AAA3"/>
<evidence type="ECO:0000256" key="1">
    <source>
        <dbReference type="ARBA" id="ARBA00012928"/>
    </source>
</evidence>
<dbReference type="GO" id="GO:0046872">
    <property type="term" value="F:metal ion binding"/>
    <property type="evidence" value="ECO:0007669"/>
    <property type="project" value="UniProtKB-KW"/>
</dbReference>
<reference evidence="6" key="2">
    <citation type="submission" date="2020-09" db="EMBL/GenBank/DDBJ databases">
        <authorList>
            <person name="Sun Q."/>
            <person name="Zhou Y."/>
        </authorList>
    </citation>
    <scope>NUCLEOTIDE SEQUENCE</scope>
    <source>
        <strain evidence="6">CGMCC 1.14988</strain>
    </source>
</reference>
<dbReference type="EC" id="2.3.1.286" evidence="1"/>
<dbReference type="InterPro" id="IPR026590">
    <property type="entry name" value="Ssirtuin_cat_dom"/>
</dbReference>
<dbReference type="OrthoDB" id="9800582at2"/>
<dbReference type="NCBIfam" id="NF003738">
    <property type="entry name" value="PRK05333.1"/>
    <property type="match status" value="1"/>
</dbReference>
<evidence type="ECO:0000256" key="2">
    <source>
        <dbReference type="ARBA" id="ARBA00022679"/>
    </source>
</evidence>
<dbReference type="EMBL" id="BMHA01000011">
    <property type="protein sequence ID" value="GGI08400.1"/>
    <property type="molecule type" value="Genomic_DNA"/>
</dbReference>
<dbReference type="InterPro" id="IPR029035">
    <property type="entry name" value="DHS-like_NAD/FAD-binding_dom"/>
</dbReference>
<keyword evidence="3" id="KW-0520">NAD</keyword>
<name>A0A8J3AAA3_9ACTN</name>
<dbReference type="Gene3D" id="3.30.1600.10">
    <property type="entry name" value="SIR2/SIRT2 'Small Domain"/>
    <property type="match status" value="1"/>
</dbReference>
<sequence length="291" mass="30835">MTPAAARQTRSLAALFDAGPLLVVTGAGMSTDSGIPDYRDATGRMRHASPMTFQRFTGSLDERRRYWARSHLGWQRIALARPNACHAAVAELQGAGRLSGIVTQNVDGLHTAAGASDVIDLHGRLDTVVCLDCGRRRPRLELGLRLDAVNPQWRDLLGAGVAVHRPDGDVAIPEHLVADFRVVDCRRCGGTLKPDVVFFGEHVPADRFRRALGCLEASAGLLVLGSSLMVGSGFRFVTAAARRGLPVAIVTRGVTRGDRHATLKIDAPLCDVLPALAATLTGAAMVGPSAG</sequence>
<feature type="binding site" evidence="4">
    <location>
        <position position="185"/>
    </location>
    <ligand>
        <name>Zn(2+)</name>
        <dbReference type="ChEBI" id="CHEBI:29105"/>
    </ligand>
</feature>
<keyword evidence="7" id="KW-1185">Reference proteome</keyword>
<evidence type="ECO:0000313" key="7">
    <source>
        <dbReference type="Proteomes" id="UP000650511"/>
    </source>
</evidence>
<accession>A0A8J3AAA3</accession>
<dbReference type="Proteomes" id="UP000650511">
    <property type="component" value="Unassembled WGS sequence"/>
</dbReference>
<feature type="binding site" evidence="4">
    <location>
        <position position="188"/>
    </location>
    <ligand>
        <name>Zn(2+)</name>
        <dbReference type="ChEBI" id="CHEBI:29105"/>
    </ligand>
</feature>
<dbReference type="InterPro" id="IPR026591">
    <property type="entry name" value="Sirtuin_cat_small_dom_sf"/>
</dbReference>
<dbReference type="InterPro" id="IPR003000">
    <property type="entry name" value="Sirtuin"/>
</dbReference>
<dbReference type="GO" id="GO:0017136">
    <property type="term" value="F:histone deacetylase activity, NAD-dependent"/>
    <property type="evidence" value="ECO:0007669"/>
    <property type="project" value="TreeGrafter"/>
</dbReference>
<evidence type="ECO:0000256" key="3">
    <source>
        <dbReference type="ARBA" id="ARBA00023027"/>
    </source>
</evidence>
<feature type="active site" description="Proton acceptor" evidence="4">
    <location>
        <position position="122"/>
    </location>
</feature>
<organism evidence="6 7">
    <name type="scientific">Egicoccus halophilus</name>
    <dbReference type="NCBI Taxonomy" id="1670830"/>
    <lineage>
        <taxon>Bacteria</taxon>
        <taxon>Bacillati</taxon>
        <taxon>Actinomycetota</taxon>
        <taxon>Nitriliruptoria</taxon>
        <taxon>Egicoccales</taxon>
        <taxon>Egicoccaceae</taxon>
        <taxon>Egicoccus</taxon>
    </lineage>
</organism>
<reference evidence="6" key="1">
    <citation type="journal article" date="2014" name="Int. J. Syst. Evol. Microbiol.">
        <title>Complete genome sequence of Corynebacterium casei LMG S-19264T (=DSM 44701T), isolated from a smear-ripened cheese.</title>
        <authorList>
            <consortium name="US DOE Joint Genome Institute (JGI-PGF)"/>
            <person name="Walter F."/>
            <person name="Albersmeier A."/>
            <person name="Kalinowski J."/>
            <person name="Ruckert C."/>
        </authorList>
    </citation>
    <scope>NUCLEOTIDE SEQUENCE</scope>
    <source>
        <strain evidence="6">CGMCC 1.14988</strain>
    </source>
</reference>
<evidence type="ECO:0000256" key="4">
    <source>
        <dbReference type="PROSITE-ProRule" id="PRU00236"/>
    </source>
</evidence>
<proteinExistence type="predicted"/>
<dbReference type="PANTHER" id="PTHR11085:SF10">
    <property type="entry name" value="NAD-DEPENDENT PROTEIN DEACYLASE SIRTUIN-5, MITOCHONDRIAL-RELATED"/>
    <property type="match status" value="1"/>
</dbReference>
<evidence type="ECO:0000259" key="5">
    <source>
        <dbReference type="PROSITE" id="PS50305"/>
    </source>
</evidence>
<keyword evidence="4" id="KW-0479">Metal-binding</keyword>
<dbReference type="Pfam" id="PF02146">
    <property type="entry name" value="SIR2"/>
    <property type="match status" value="1"/>
</dbReference>
<keyword evidence="4" id="KW-0862">Zinc</keyword>
<dbReference type="RefSeq" id="WP_130650138.1">
    <property type="nucleotide sequence ID" value="NZ_BMHA01000011.1"/>
</dbReference>
<feature type="domain" description="Deacetylase sirtuin-type" evidence="5">
    <location>
        <begin position="1"/>
        <end position="284"/>
    </location>
</feature>
<gene>
    <name evidence="6" type="primary">cobB</name>
    <name evidence="6" type="ORF">GCM10011354_28900</name>
</gene>
<protein>
    <recommendedName>
        <fullName evidence="1">protein acetyllysine N-acetyltransferase</fullName>
        <ecNumber evidence="1">2.3.1.286</ecNumber>
    </recommendedName>
</protein>
<dbReference type="SUPFAM" id="SSF52467">
    <property type="entry name" value="DHS-like NAD/FAD-binding domain"/>
    <property type="match status" value="1"/>
</dbReference>
<dbReference type="Gene3D" id="3.40.50.1220">
    <property type="entry name" value="TPP-binding domain"/>
    <property type="match status" value="1"/>
</dbReference>
<evidence type="ECO:0000313" key="6">
    <source>
        <dbReference type="EMBL" id="GGI08400.1"/>
    </source>
</evidence>
<dbReference type="InterPro" id="IPR050134">
    <property type="entry name" value="NAD-dep_sirtuin_deacylases"/>
</dbReference>
<dbReference type="GO" id="GO:0070403">
    <property type="term" value="F:NAD+ binding"/>
    <property type="evidence" value="ECO:0007669"/>
    <property type="project" value="InterPro"/>
</dbReference>
<feature type="binding site" evidence="4">
    <location>
        <position position="133"/>
    </location>
    <ligand>
        <name>Zn(2+)</name>
        <dbReference type="ChEBI" id="CHEBI:29105"/>
    </ligand>
</feature>
<keyword evidence="2" id="KW-0808">Transferase</keyword>
<feature type="binding site" evidence="4">
    <location>
        <position position="130"/>
    </location>
    <ligand>
        <name>Zn(2+)</name>
        <dbReference type="ChEBI" id="CHEBI:29105"/>
    </ligand>
</feature>